<comment type="caution">
    <text evidence="3">The sequence shown here is derived from an EMBL/GenBank/DDBJ whole genome shotgun (WGS) entry which is preliminary data.</text>
</comment>
<keyword evidence="1" id="KW-0378">Hydrolase</keyword>
<dbReference type="CDD" id="cd04683">
    <property type="entry name" value="NUDIX_Hydrolase"/>
    <property type="match status" value="1"/>
</dbReference>
<dbReference type="SUPFAM" id="SSF55811">
    <property type="entry name" value="Nudix"/>
    <property type="match status" value="1"/>
</dbReference>
<dbReference type="Gene3D" id="3.90.79.10">
    <property type="entry name" value="Nucleoside Triphosphate Pyrophosphohydrolase"/>
    <property type="match status" value="1"/>
</dbReference>
<dbReference type="PROSITE" id="PS00893">
    <property type="entry name" value="NUDIX_BOX"/>
    <property type="match status" value="1"/>
</dbReference>
<evidence type="ECO:0000313" key="4">
    <source>
        <dbReference type="Proteomes" id="UP000755585"/>
    </source>
</evidence>
<dbReference type="PROSITE" id="PS51462">
    <property type="entry name" value="NUDIX"/>
    <property type="match status" value="1"/>
</dbReference>
<feature type="domain" description="Nudix hydrolase" evidence="2">
    <location>
        <begin position="4"/>
        <end position="137"/>
    </location>
</feature>
<dbReference type="EMBL" id="JAGINT010000001">
    <property type="protein sequence ID" value="MBP2348936.1"/>
    <property type="molecule type" value="Genomic_DNA"/>
</dbReference>
<proteinExistence type="predicted"/>
<evidence type="ECO:0000313" key="3">
    <source>
        <dbReference type="EMBL" id="MBP2348936.1"/>
    </source>
</evidence>
<organism evidence="3 4">
    <name type="scientific">Kribbella aluminosa</name>
    <dbReference type="NCBI Taxonomy" id="416017"/>
    <lineage>
        <taxon>Bacteria</taxon>
        <taxon>Bacillati</taxon>
        <taxon>Actinomycetota</taxon>
        <taxon>Actinomycetes</taxon>
        <taxon>Propionibacteriales</taxon>
        <taxon>Kribbellaceae</taxon>
        <taxon>Kribbella</taxon>
    </lineage>
</organism>
<evidence type="ECO:0000259" key="2">
    <source>
        <dbReference type="PROSITE" id="PS51462"/>
    </source>
</evidence>
<sequence length="172" mass="19242">MNQRYRSIVDVYVLMRRPDGQVLLLERANTGYADHQLCPPSGHLEEFESVVDGAIREANEEVGVIIDPSDLQFVHVVHHRAPGCEGRVGLFFLTEKWAGQPWNREPHMCAGLFWIDPTQPPSTTVAYTAAALQQITLGRPFSLDGWTPAHLDNVSYGAHRHAVTGHDSHDPR</sequence>
<dbReference type="Proteomes" id="UP000755585">
    <property type="component" value="Unassembled WGS sequence"/>
</dbReference>
<dbReference type="Pfam" id="PF00293">
    <property type="entry name" value="NUDIX"/>
    <property type="match status" value="1"/>
</dbReference>
<gene>
    <name evidence="3" type="ORF">JOF29_000019</name>
</gene>
<name>A0ABS4UBC6_9ACTN</name>
<reference evidence="3 4" key="1">
    <citation type="submission" date="2021-03" db="EMBL/GenBank/DDBJ databases">
        <title>Sequencing the genomes of 1000 actinobacteria strains.</title>
        <authorList>
            <person name="Klenk H.-P."/>
        </authorList>
    </citation>
    <scope>NUCLEOTIDE SEQUENCE [LARGE SCALE GENOMIC DNA]</scope>
    <source>
        <strain evidence="3 4">DSM 18824</strain>
    </source>
</reference>
<keyword evidence="4" id="KW-1185">Reference proteome</keyword>
<evidence type="ECO:0000256" key="1">
    <source>
        <dbReference type="ARBA" id="ARBA00022801"/>
    </source>
</evidence>
<dbReference type="InterPro" id="IPR020084">
    <property type="entry name" value="NUDIX_hydrolase_CS"/>
</dbReference>
<dbReference type="InterPro" id="IPR000086">
    <property type="entry name" value="NUDIX_hydrolase_dom"/>
</dbReference>
<dbReference type="InterPro" id="IPR015797">
    <property type="entry name" value="NUDIX_hydrolase-like_dom_sf"/>
</dbReference>
<accession>A0ABS4UBC6</accession>
<dbReference type="RefSeq" id="WP_209692187.1">
    <property type="nucleotide sequence ID" value="NZ_BAAAVU010000028.1"/>
</dbReference>
<protein>
    <submittedName>
        <fullName evidence="3">8-oxo-dGTP pyrophosphatase MutT (NUDIX family)</fullName>
    </submittedName>
</protein>